<dbReference type="InterPro" id="IPR025595">
    <property type="entry name" value="PterinBD-DUF4346"/>
</dbReference>
<reference evidence="2" key="1">
    <citation type="submission" date="2019-07" db="EMBL/GenBank/DDBJ databases">
        <authorList>
            <person name="Zhang J."/>
            <person name="Liu T."/>
        </authorList>
    </citation>
    <scope>NUCLEOTIDE SEQUENCE</scope>
</reference>
<dbReference type="AlphaFoldDB" id="A0A8E7UEK6"/>
<organism evidence="2">
    <name type="scientific">Eucheuma denticulatum</name>
    <dbReference type="NCBI Taxonomy" id="305493"/>
    <lineage>
        <taxon>Eukaryota</taxon>
        <taxon>Rhodophyta</taxon>
        <taxon>Florideophyceae</taxon>
        <taxon>Rhodymeniophycidae</taxon>
        <taxon>Gigartinales</taxon>
        <taxon>Solieriaceae</taxon>
        <taxon>Eucheuma</taxon>
    </lineage>
</organism>
<dbReference type="Pfam" id="PF14251">
    <property type="entry name" value="PterinBD-DUF4346"/>
    <property type="match status" value="1"/>
</dbReference>
<dbReference type="EMBL" id="MN240357">
    <property type="protein sequence ID" value="QVY58233.1"/>
    <property type="molecule type" value="Genomic_DNA"/>
</dbReference>
<evidence type="ECO:0000313" key="2">
    <source>
        <dbReference type="EMBL" id="QVY58233.1"/>
    </source>
</evidence>
<sequence>MDKYYCLIQVKTNYGVSMYFFCLNKNMSQYPICISATSSQILYDLISLHYYLHHLSVVHYLYLGKELYKAELALYFQQEYIQS</sequence>
<geneLocation type="plastid" evidence="2"/>
<protein>
    <recommendedName>
        <fullName evidence="1">DUF4346 domain-containing protein</fullName>
    </recommendedName>
</protein>
<keyword evidence="2" id="KW-0934">Plastid</keyword>
<reference evidence="2" key="2">
    <citation type="journal article" date="2021" name="Genomics">
        <title>Comparative analysis of mitochondrial genomes of Nirvanini and Evacanthini (Hemiptera: Cicadellidae) reveals an explicit evolutionary relationship.</title>
        <authorList>
            <person name="Du Y."/>
            <person name="Liang Z."/>
            <person name="Dietrich C.H."/>
            <person name="Dai W."/>
        </authorList>
    </citation>
    <scope>NUCLEOTIDE SEQUENCE</scope>
</reference>
<gene>
    <name evidence="2" type="primary">ycf91</name>
</gene>
<evidence type="ECO:0000259" key="1">
    <source>
        <dbReference type="Pfam" id="PF14251"/>
    </source>
</evidence>
<proteinExistence type="predicted"/>
<feature type="domain" description="DUF4346" evidence="1">
    <location>
        <begin position="32"/>
        <end position="82"/>
    </location>
</feature>
<accession>A0A8E7UEK6</accession>
<name>A0A8E7UEK6_9FLOR</name>